<evidence type="ECO:0000313" key="1">
    <source>
        <dbReference type="EMBL" id="TBM98489.1"/>
    </source>
</evidence>
<comment type="caution">
    <text evidence="1">The sequence shown here is derived from an EMBL/GenBank/DDBJ whole genome shotgun (WGS) entry which is preliminary data.</text>
</comment>
<dbReference type="AlphaFoldDB" id="A0A4V2J9R4"/>
<sequence length="195" mass="22502">MGKRIAFYEMKNGQSLRETFVENYSDFKKWTLCQNKDSIEKYNEQIISNDVENFLESNSELDLQKPEQKLLDELLTEFLLVFCDYGKGSGLVKLIGPLIGTHNYKNSFKIIAKQKNKALADIWNILKVGRSLRNGNQFTVIDGDIIGFWDRNELNYLRNELNGIENKNDIGIDCINQVLTEIGENKNELIIVTEI</sequence>
<accession>A0A4V2J9R4</accession>
<evidence type="ECO:0000313" key="2">
    <source>
        <dbReference type="Proteomes" id="UP000291142"/>
    </source>
</evidence>
<keyword evidence="2" id="KW-1185">Reference proteome</keyword>
<organism evidence="1 2">
    <name type="scientific">Hyunsoonleella flava</name>
    <dbReference type="NCBI Taxonomy" id="2527939"/>
    <lineage>
        <taxon>Bacteria</taxon>
        <taxon>Pseudomonadati</taxon>
        <taxon>Bacteroidota</taxon>
        <taxon>Flavobacteriia</taxon>
        <taxon>Flavobacteriales</taxon>
        <taxon>Flavobacteriaceae</taxon>
    </lineage>
</organism>
<reference evidence="1 2" key="1">
    <citation type="submission" date="2019-02" db="EMBL/GenBank/DDBJ databases">
        <title>Hyunsoonleella sp., isolated from marine sediment.</title>
        <authorList>
            <person name="Liu B.-T."/>
        </authorList>
    </citation>
    <scope>NUCLEOTIDE SEQUENCE [LARGE SCALE GENOMIC DNA]</scope>
    <source>
        <strain evidence="1 2">T58</strain>
    </source>
</reference>
<protein>
    <submittedName>
        <fullName evidence="1">Uncharacterized protein</fullName>
    </submittedName>
</protein>
<proteinExistence type="predicted"/>
<dbReference type="RefSeq" id="WP_130965763.1">
    <property type="nucleotide sequence ID" value="NZ_SIRT01000021.1"/>
</dbReference>
<dbReference type="OrthoDB" id="1454160at2"/>
<name>A0A4V2J9R4_9FLAO</name>
<dbReference type="Proteomes" id="UP000291142">
    <property type="component" value="Unassembled WGS sequence"/>
</dbReference>
<gene>
    <name evidence="1" type="ORF">EYD45_16455</name>
</gene>
<dbReference type="EMBL" id="SIRT01000021">
    <property type="protein sequence ID" value="TBM98489.1"/>
    <property type="molecule type" value="Genomic_DNA"/>
</dbReference>